<dbReference type="InterPro" id="IPR027417">
    <property type="entry name" value="P-loop_NTPase"/>
</dbReference>
<feature type="binding site" evidence="9">
    <location>
        <begin position="30"/>
        <end position="37"/>
    </location>
    <ligand>
        <name>ATP</name>
        <dbReference type="ChEBI" id="CHEBI:30616"/>
    </ligand>
</feature>
<dbReference type="GO" id="GO:0006302">
    <property type="term" value="P:double-strand break repair"/>
    <property type="evidence" value="ECO:0007669"/>
    <property type="project" value="TreeGrafter"/>
</dbReference>
<accession>E8N330</accession>
<dbReference type="STRING" id="926569.ANT_31560"/>
<dbReference type="KEGG" id="atm:ANT_31560"/>
<proteinExistence type="inferred from homology"/>
<evidence type="ECO:0000256" key="10">
    <source>
        <dbReference type="RuleBase" id="RU000578"/>
    </source>
</evidence>
<dbReference type="FunCoup" id="E8N330">
    <property type="interactions" value="197"/>
</dbReference>
<dbReference type="GO" id="GO:0003697">
    <property type="term" value="F:single-stranded DNA binding"/>
    <property type="evidence" value="ECO:0007669"/>
    <property type="project" value="UniProtKB-UniRule"/>
</dbReference>
<evidence type="ECO:0000256" key="2">
    <source>
        <dbReference type="ARBA" id="ARBA00008016"/>
    </source>
</evidence>
<dbReference type="NCBIfam" id="TIGR00611">
    <property type="entry name" value="recf"/>
    <property type="match status" value="1"/>
</dbReference>
<keyword evidence="7 9" id="KW-0067">ATP-binding</keyword>
<evidence type="ECO:0000259" key="11">
    <source>
        <dbReference type="Pfam" id="PF02463"/>
    </source>
</evidence>
<dbReference type="Proteomes" id="UP000008922">
    <property type="component" value="Chromosome"/>
</dbReference>
<evidence type="ECO:0000256" key="4">
    <source>
        <dbReference type="ARBA" id="ARBA00022490"/>
    </source>
</evidence>
<keyword evidence="5 9" id="KW-0235">DNA replication</keyword>
<dbReference type="PANTHER" id="PTHR32182:SF0">
    <property type="entry name" value="DNA REPLICATION AND REPAIR PROTEIN RECF"/>
    <property type="match status" value="1"/>
</dbReference>
<dbReference type="PROSITE" id="PS00618">
    <property type="entry name" value="RECF_2"/>
    <property type="match status" value="1"/>
</dbReference>
<keyword evidence="4 9" id="KW-0963">Cytoplasm</keyword>
<dbReference type="PANTHER" id="PTHR32182">
    <property type="entry name" value="DNA REPLICATION AND REPAIR PROTEIN RECF"/>
    <property type="match status" value="1"/>
</dbReference>
<evidence type="ECO:0000256" key="7">
    <source>
        <dbReference type="ARBA" id="ARBA00022840"/>
    </source>
</evidence>
<evidence type="ECO:0000256" key="1">
    <source>
        <dbReference type="ARBA" id="ARBA00004496"/>
    </source>
</evidence>
<dbReference type="InterPro" id="IPR018078">
    <property type="entry name" value="DNA-binding_RecF_CS"/>
</dbReference>
<dbReference type="GO" id="GO:0000731">
    <property type="term" value="P:DNA synthesis involved in DNA repair"/>
    <property type="evidence" value="ECO:0007669"/>
    <property type="project" value="TreeGrafter"/>
</dbReference>
<keyword evidence="9 10" id="KW-0227">DNA damage</keyword>
<comment type="function">
    <text evidence="9 10">The RecF protein is involved in DNA metabolism; it is required for DNA replication and normal SOS inducibility. RecF binds preferentially to single-stranded, linear DNA. It also seems to bind ATP.</text>
</comment>
<evidence type="ECO:0000313" key="13">
    <source>
        <dbReference type="Proteomes" id="UP000008922"/>
    </source>
</evidence>
<dbReference type="HOGENOM" id="CLU_040267_0_1_0"/>
<dbReference type="Gene3D" id="3.40.50.300">
    <property type="entry name" value="P-loop containing nucleotide triphosphate hydrolases"/>
    <property type="match status" value="1"/>
</dbReference>
<keyword evidence="9 10" id="KW-0234">DNA repair</keyword>
<name>E8N330_ANATU</name>
<dbReference type="InterPro" id="IPR003395">
    <property type="entry name" value="RecF/RecN/SMC_N"/>
</dbReference>
<evidence type="ECO:0000256" key="5">
    <source>
        <dbReference type="ARBA" id="ARBA00022705"/>
    </source>
</evidence>
<dbReference type="AlphaFoldDB" id="E8N330"/>
<dbReference type="GO" id="GO:0009432">
    <property type="term" value="P:SOS response"/>
    <property type="evidence" value="ECO:0007669"/>
    <property type="project" value="UniProtKB-UniRule"/>
</dbReference>
<dbReference type="InterPro" id="IPR042174">
    <property type="entry name" value="RecF_2"/>
</dbReference>
<dbReference type="GO" id="GO:0006260">
    <property type="term" value="P:DNA replication"/>
    <property type="evidence" value="ECO:0007669"/>
    <property type="project" value="UniProtKB-UniRule"/>
</dbReference>
<reference evidence="12 13" key="1">
    <citation type="submission" date="2010-12" db="EMBL/GenBank/DDBJ databases">
        <title>Whole genome sequence of Anaerolinea thermophila UNI-1.</title>
        <authorList>
            <person name="Narita-Yamada S."/>
            <person name="Kishi E."/>
            <person name="Watanabe Y."/>
            <person name="Takasaki K."/>
            <person name="Ankai A."/>
            <person name="Oguchi A."/>
            <person name="Fukui S."/>
            <person name="Takahashi M."/>
            <person name="Yashiro I."/>
            <person name="Hosoyama A."/>
            <person name="Sekiguchi Y."/>
            <person name="Hanada S."/>
            <person name="Fujita N."/>
        </authorList>
    </citation>
    <scope>NUCLEOTIDE SEQUENCE [LARGE SCALE GENOMIC DNA]</scope>
    <source>
        <strain evidence="13">DSM 14523 / JCM 11388 / NBRC 100420 / UNI-1</strain>
    </source>
</reference>
<organism evidence="12 13">
    <name type="scientific">Anaerolinea thermophila (strain DSM 14523 / JCM 11388 / NBRC 100420 / UNI-1)</name>
    <dbReference type="NCBI Taxonomy" id="926569"/>
    <lineage>
        <taxon>Bacteria</taxon>
        <taxon>Bacillati</taxon>
        <taxon>Chloroflexota</taxon>
        <taxon>Anaerolineae</taxon>
        <taxon>Anaerolineales</taxon>
        <taxon>Anaerolineaceae</taxon>
        <taxon>Anaerolinea</taxon>
    </lineage>
</organism>
<dbReference type="EMBL" id="AP012029">
    <property type="protein sequence ID" value="BAJ65180.1"/>
    <property type="molecule type" value="Genomic_DNA"/>
</dbReference>
<dbReference type="SUPFAM" id="SSF52540">
    <property type="entry name" value="P-loop containing nucleoside triphosphate hydrolases"/>
    <property type="match status" value="1"/>
</dbReference>
<evidence type="ECO:0000256" key="9">
    <source>
        <dbReference type="HAMAP-Rule" id="MF_00365"/>
    </source>
</evidence>
<comment type="subcellular location">
    <subcellularLocation>
        <location evidence="1 9 10">Cytoplasm</location>
    </subcellularLocation>
</comment>
<dbReference type="PROSITE" id="PS00617">
    <property type="entry name" value="RECF_1"/>
    <property type="match status" value="1"/>
</dbReference>
<dbReference type="OrthoDB" id="9803889at2"/>
<dbReference type="GO" id="GO:0005524">
    <property type="term" value="F:ATP binding"/>
    <property type="evidence" value="ECO:0007669"/>
    <property type="project" value="UniProtKB-UniRule"/>
</dbReference>
<dbReference type="HAMAP" id="MF_00365">
    <property type="entry name" value="RecF"/>
    <property type="match status" value="1"/>
</dbReference>
<sequence length="413" mass="46384">MHLTHLSLTHFRLFARLDMELPRRTLLLVGENAQGKTSLLEAIYYLATFTSLHASLDRQIVSFAAAREPLAVARIVGDFEREGRAHRLEVRLILEANGGFPPARFRKEILLDGVKRTAQEATGALTAVMFLPDMTHILDGSPEERRRYLNLALAQAVPGYAQALTDYTRALEQRNALLKLLQERSADPAQLAYWDTLLAEKGAFILHARIAAIAELERLAARIHNRLTGGTEVLQFVYLPAYDPLPHPEGQYALPILTPMDRGGFSLTQLREGFLQRLSDLRSEEIARGVTTIGPHRDELRFLSNGVDLGDYGSRGQLRTTLLSLKMAEARWMKERTGEFPILLLDEILAELDDRRRADLLDALDDFEQAVLTTTDLKLFAPPFLSRCTVWRVTQGVVQTESPQQGEQLSPSL</sequence>
<keyword evidence="9 10" id="KW-0742">SOS response</keyword>
<keyword evidence="13" id="KW-1185">Reference proteome</keyword>
<dbReference type="RefSeq" id="WP_013561520.1">
    <property type="nucleotide sequence ID" value="NC_014960.1"/>
</dbReference>
<keyword evidence="6 9" id="KW-0547">Nucleotide-binding</keyword>
<evidence type="ECO:0000256" key="6">
    <source>
        <dbReference type="ARBA" id="ARBA00022741"/>
    </source>
</evidence>
<protein>
    <recommendedName>
        <fullName evidence="3 9">DNA replication and repair protein RecF</fullName>
    </recommendedName>
</protein>
<dbReference type="InterPro" id="IPR001238">
    <property type="entry name" value="DNA-binding_RecF"/>
</dbReference>
<gene>
    <name evidence="9 12" type="primary">recF</name>
    <name evidence="12" type="ordered locus">ANT_31560</name>
</gene>
<dbReference type="InParanoid" id="E8N330"/>
<keyword evidence="8 9" id="KW-0238">DNA-binding</keyword>
<comment type="similarity">
    <text evidence="2 9 10">Belongs to the RecF family.</text>
</comment>
<feature type="domain" description="RecF/RecN/SMC N-terminal" evidence="11">
    <location>
        <begin position="3"/>
        <end position="374"/>
    </location>
</feature>
<dbReference type="eggNOG" id="COG1195">
    <property type="taxonomic scope" value="Bacteria"/>
</dbReference>
<evidence type="ECO:0000256" key="3">
    <source>
        <dbReference type="ARBA" id="ARBA00020170"/>
    </source>
</evidence>
<dbReference type="GO" id="GO:0005737">
    <property type="term" value="C:cytoplasm"/>
    <property type="evidence" value="ECO:0007669"/>
    <property type="project" value="UniProtKB-SubCell"/>
</dbReference>
<dbReference type="Pfam" id="PF02463">
    <property type="entry name" value="SMC_N"/>
    <property type="match status" value="1"/>
</dbReference>
<evidence type="ECO:0000313" key="12">
    <source>
        <dbReference type="EMBL" id="BAJ65180.1"/>
    </source>
</evidence>
<dbReference type="Gene3D" id="1.20.1050.90">
    <property type="entry name" value="RecF/RecN/SMC, N-terminal domain"/>
    <property type="match status" value="1"/>
</dbReference>
<evidence type="ECO:0000256" key="8">
    <source>
        <dbReference type="ARBA" id="ARBA00023125"/>
    </source>
</evidence>